<evidence type="ECO:0000259" key="2">
    <source>
        <dbReference type="SMART" id="SM00960"/>
    </source>
</evidence>
<dbReference type="SUPFAM" id="SSF103196">
    <property type="entry name" value="Roadblock/LC7 domain"/>
    <property type="match status" value="1"/>
</dbReference>
<evidence type="ECO:0000256" key="1">
    <source>
        <dbReference type="SAM" id="MobiDB-lite"/>
    </source>
</evidence>
<reference evidence="4" key="1">
    <citation type="submission" date="2016-10" db="EMBL/GenBank/DDBJ databases">
        <authorList>
            <person name="Varghese N."/>
            <person name="Submissions S."/>
        </authorList>
    </citation>
    <scope>NUCLEOTIDE SEQUENCE [LARGE SCALE GENOMIC DNA]</scope>
    <source>
        <strain evidence="4">CGMCC 4.3568</strain>
    </source>
</reference>
<gene>
    <name evidence="3" type="ORF">SAMN05216266_13068</name>
</gene>
<protein>
    <recommendedName>
        <fullName evidence="2">Roadblock/LAMTOR2 domain-containing protein</fullName>
    </recommendedName>
</protein>
<dbReference type="AlphaFoldDB" id="A0A1I1CPQ7"/>
<dbReference type="InterPro" id="IPR053141">
    <property type="entry name" value="Mycobact_SerProt_Inhib_Rv3364c"/>
</dbReference>
<proteinExistence type="predicted"/>
<evidence type="ECO:0000313" key="4">
    <source>
        <dbReference type="Proteomes" id="UP000243799"/>
    </source>
</evidence>
<dbReference type="Proteomes" id="UP000243799">
    <property type="component" value="Unassembled WGS sequence"/>
</dbReference>
<organism evidence="3 4">
    <name type="scientific">Amycolatopsis marina</name>
    <dbReference type="NCBI Taxonomy" id="490629"/>
    <lineage>
        <taxon>Bacteria</taxon>
        <taxon>Bacillati</taxon>
        <taxon>Actinomycetota</taxon>
        <taxon>Actinomycetes</taxon>
        <taxon>Pseudonocardiales</taxon>
        <taxon>Pseudonocardiaceae</taxon>
        <taxon>Amycolatopsis</taxon>
    </lineage>
</organism>
<dbReference type="EMBL" id="FOKG01000030">
    <property type="protein sequence ID" value="SFB62423.1"/>
    <property type="molecule type" value="Genomic_DNA"/>
</dbReference>
<feature type="domain" description="Roadblock/LAMTOR2" evidence="2">
    <location>
        <begin position="65"/>
        <end position="155"/>
    </location>
</feature>
<keyword evidence="4" id="KW-1185">Reference proteome</keyword>
<dbReference type="PANTHER" id="PTHR36222">
    <property type="entry name" value="SERINE PROTEASE INHIBITOR RV3364C"/>
    <property type="match status" value="1"/>
</dbReference>
<sequence length="193" mass="19853">MTLSASTGRVSGRPNTGWRSDRERESIAVSGNGTRLGKDTVTRAGSAQPNGSKPQGGSGSQGSFAWLITDFVHRVPGAAHAVVVSADGLLLAASKGLPKDRADQLAAVASGLTSLARGAAQVFEGGTVAQTVVEMANGFLFLMSVSDGSCLAVLGSPDSDIGLVVYEMTLLVDRVGQQMTPELRAQLQGAVRR</sequence>
<dbReference type="Gene3D" id="3.30.450.30">
    <property type="entry name" value="Dynein light chain 2a, cytoplasmic"/>
    <property type="match status" value="1"/>
</dbReference>
<feature type="region of interest" description="Disordered" evidence="1">
    <location>
        <begin position="1"/>
        <end position="59"/>
    </location>
</feature>
<feature type="compositionally biased region" description="Polar residues" evidence="1">
    <location>
        <begin position="1"/>
        <end position="18"/>
    </location>
</feature>
<dbReference type="Pfam" id="PF03259">
    <property type="entry name" value="Robl_LC7"/>
    <property type="match status" value="1"/>
</dbReference>
<accession>A0A1I1CPQ7</accession>
<evidence type="ECO:0000313" key="3">
    <source>
        <dbReference type="EMBL" id="SFB62423.1"/>
    </source>
</evidence>
<dbReference type="STRING" id="490629.SAMN05216266_13068"/>
<dbReference type="PANTHER" id="PTHR36222:SF1">
    <property type="entry name" value="SERINE PROTEASE INHIBITOR RV3364C"/>
    <property type="match status" value="1"/>
</dbReference>
<name>A0A1I1CPQ7_9PSEU</name>
<dbReference type="SMART" id="SM00960">
    <property type="entry name" value="Robl_LC7"/>
    <property type="match status" value="1"/>
</dbReference>
<dbReference type="InterPro" id="IPR004942">
    <property type="entry name" value="Roadblock/LAMTOR2_dom"/>
</dbReference>